<name>A0A067SWU2_GALM3</name>
<gene>
    <name evidence="2" type="ORF">GALMADRAFT_211583</name>
</gene>
<dbReference type="HOGENOM" id="CLU_507185_0_0_1"/>
<keyword evidence="3" id="KW-1185">Reference proteome</keyword>
<evidence type="ECO:0000313" key="3">
    <source>
        <dbReference type="Proteomes" id="UP000027222"/>
    </source>
</evidence>
<proteinExistence type="predicted"/>
<dbReference type="EMBL" id="KL142381">
    <property type="protein sequence ID" value="KDR75366.1"/>
    <property type="molecule type" value="Genomic_DNA"/>
</dbReference>
<evidence type="ECO:0000256" key="1">
    <source>
        <dbReference type="SAM" id="MobiDB-lite"/>
    </source>
</evidence>
<reference evidence="3" key="1">
    <citation type="journal article" date="2014" name="Proc. Natl. Acad. Sci. U.S.A.">
        <title>Extensive sampling of basidiomycete genomes demonstrates inadequacy of the white-rot/brown-rot paradigm for wood decay fungi.</title>
        <authorList>
            <person name="Riley R."/>
            <person name="Salamov A.A."/>
            <person name="Brown D.W."/>
            <person name="Nagy L.G."/>
            <person name="Floudas D."/>
            <person name="Held B.W."/>
            <person name="Levasseur A."/>
            <person name="Lombard V."/>
            <person name="Morin E."/>
            <person name="Otillar R."/>
            <person name="Lindquist E.A."/>
            <person name="Sun H."/>
            <person name="LaButti K.M."/>
            <person name="Schmutz J."/>
            <person name="Jabbour D."/>
            <person name="Luo H."/>
            <person name="Baker S.E."/>
            <person name="Pisabarro A.G."/>
            <person name="Walton J.D."/>
            <person name="Blanchette R.A."/>
            <person name="Henrissat B."/>
            <person name="Martin F."/>
            <person name="Cullen D."/>
            <person name="Hibbett D.S."/>
            <person name="Grigoriev I.V."/>
        </authorList>
    </citation>
    <scope>NUCLEOTIDE SEQUENCE [LARGE SCALE GENOMIC DNA]</scope>
    <source>
        <strain evidence="3">CBS 339.88</strain>
    </source>
</reference>
<protein>
    <submittedName>
        <fullName evidence="2">Uncharacterized protein</fullName>
    </submittedName>
</protein>
<organism evidence="2 3">
    <name type="scientific">Galerina marginata (strain CBS 339.88)</name>
    <dbReference type="NCBI Taxonomy" id="685588"/>
    <lineage>
        <taxon>Eukaryota</taxon>
        <taxon>Fungi</taxon>
        <taxon>Dikarya</taxon>
        <taxon>Basidiomycota</taxon>
        <taxon>Agaricomycotina</taxon>
        <taxon>Agaricomycetes</taxon>
        <taxon>Agaricomycetidae</taxon>
        <taxon>Agaricales</taxon>
        <taxon>Agaricineae</taxon>
        <taxon>Strophariaceae</taxon>
        <taxon>Galerina</taxon>
    </lineage>
</organism>
<accession>A0A067SWU2</accession>
<dbReference type="Proteomes" id="UP000027222">
    <property type="component" value="Unassembled WGS sequence"/>
</dbReference>
<dbReference type="OrthoDB" id="3067694at2759"/>
<feature type="region of interest" description="Disordered" evidence="1">
    <location>
        <begin position="173"/>
        <end position="219"/>
    </location>
</feature>
<sequence>MSVHPTSFSRCHIVNLPQTRMPGTCWIFYDSNKKSAIRLTILTRGPVNRKLAIRFTVDAMDPSQDAEPSKTRRIAGYYKPHLRANPYLMHKLAPNTTSAGSDGSISTAGAKVGNLMATRDKRAMHVKIDQDMDEVAEPSIALSIANTPSVANELQSSSSISIADTPMIANEIEPIPSPATVNSTRDDSGSATADGSGSENGIDSHEAPKNYKGKQKSAAKIAWNHSSDEAPPKPLMDKMLQEVDLIDSYANLPILQPAQLKPFNKEETLQGFFKFKLWRKILFNGPDTSERIKEAILFDIKGNTFNPARADPAVVAVAAIGNPGSRFIVSPSQTNSCMLALTTGCSKAAELVHGRVNTFNAEKNTISKRICIIPHSQEFERFVGFVGMAFNMQEIKAHCFSDYTLTMSTRTASLDAPVPRVTNLKFQNFLNRHLSSDVKSPALSRSGGNSIFVRTSLSPHENVPVYDARRSDFTLQDDLSDVTGLPLYEGGKRDLPDGSCVTIAHTIGIFKNKDNEEILTLNIHWAILWGVPNTSTF</sequence>
<evidence type="ECO:0000313" key="2">
    <source>
        <dbReference type="EMBL" id="KDR75366.1"/>
    </source>
</evidence>
<dbReference type="AlphaFoldDB" id="A0A067SWU2"/>